<proteinExistence type="predicted"/>
<keyword evidence="1" id="KW-0812">Transmembrane</keyword>
<evidence type="ECO:0000313" key="3">
    <source>
        <dbReference type="Proteomes" id="UP000275777"/>
    </source>
</evidence>
<dbReference type="AlphaFoldDB" id="A0A447TCZ8"/>
<feature type="transmembrane region" description="Helical" evidence="1">
    <location>
        <begin position="67"/>
        <end position="88"/>
    </location>
</feature>
<organism evidence="2 3">
    <name type="scientific">Chromobacterium violaceum</name>
    <dbReference type="NCBI Taxonomy" id="536"/>
    <lineage>
        <taxon>Bacteria</taxon>
        <taxon>Pseudomonadati</taxon>
        <taxon>Pseudomonadota</taxon>
        <taxon>Betaproteobacteria</taxon>
        <taxon>Neisseriales</taxon>
        <taxon>Chromobacteriaceae</taxon>
        <taxon>Chromobacterium</taxon>
    </lineage>
</organism>
<reference evidence="2 3" key="1">
    <citation type="submission" date="2018-12" db="EMBL/GenBank/DDBJ databases">
        <authorList>
            <consortium name="Pathogen Informatics"/>
        </authorList>
    </citation>
    <scope>NUCLEOTIDE SEQUENCE [LARGE SCALE GENOMIC DNA]</scope>
    <source>
        <strain evidence="2 3">NCTC9695</strain>
    </source>
</reference>
<keyword evidence="1" id="KW-1133">Transmembrane helix</keyword>
<sequence>MKKNHFQTMLILCFIAYFIFPRIYNSLMQEFPSKFISTTIETKKQLHDSTQVTIDNMGQLGSSFGGLNTFLTTISLFILGVSLIYQTWQYSEQQKANNIRDVENNFFKLIDHIRSTVHSIDITQPDGNKFYGSEAFSKMVNVMRLVDREIRKKSLTGYKSNITKKIIENRKKDQPYQGTYRLLTSLDKALKN</sequence>
<dbReference type="EMBL" id="LR134182">
    <property type="protein sequence ID" value="VEB42734.1"/>
    <property type="molecule type" value="Genomic_DNA"/>
</dbReference>
<dbReference type="Proteomes" id="UP000275777">
    <property type="component" value="Chromosome"/>
</dbReference>
<name>A0A447TCZ8_CHRVL</name>
<feature type="transmembrane region" description="Helical" evidence="1">
    <location>
        <begin position="6"/>
        <end position="24"/>
    </location>
</feature>
<evidence type="ECO:0000313" key="2">
    <source>
        <dbReference type="EMBL" id="VEB42734.1"/>
    </source>
</evidence>
<keyword evidence="1" id="KW-0472">Membrane</keyword>
<evidence type="ECO:0000256" key="1">
    <source>
        <dbReference type="SAM" id="Phobius"/>
    </source>
</evidence>
<accession>A0A447TCZ8</accession>
<protein>
    <submittedName>
        <fullName evidence="2">Uncharacterized protein</fullName>
    </submittedName>
</protein>
<gene>
    <name evidence="2" type="ORF">NCTC9695_03185</name>
</gene>